<gene>
    <name evidence="1" type="ORF">ACFSGX_12795</name>
</gene>
<organism evidence="1 2">
    <name type="scientific">Sphingomonas arantia</name>
    <dbReference type="NCBI Taxonomy" id="1460676"/>
    <lineage>
        <taxon>Bacteria</taxon>
        <taxon>Pseudomonadati</taxon>
        <taxon>Pseudomonadota</taxon>
        <taxon>Alphaproteobacteria</taxon>
        <taxon>Sphingomonadales</taxon>
        <taxon>Sphingomonadaceae</taxon>
        <taxon>Sphingomonas</taxon>
    </lineage>
</organism>
<accession>A0ABW4TY42</accession>
<dbReference type="EMBL" id="JBHUGS010000003">
    <property type="protein sequence ID" value="MFD1951645.1"/>
    <property type="molecule type" value="Genomic_DNA"/>
</dbReference>
<evidence type="ECO:0000313" key="1">
    <source>
        <dbReference type="EMBL" id="MFD1951645.1"/>
    </source>
</evidence>
<dbReference type="RefSeq" id="WP_380930448.1">
    <property type="nucleotide sequence ID" value="NZ_JBHUGS010000003.1"/>
</dbReference>
<reference evidence="2" key="1">
    <citation type="journal article" date="2019" name="Int. J. Syst. Evol. Microbiol.">
        <title>The Global Catalogue of Microorganisms (GCM) 10K type strain sequencing project: providing services to taxonomists for standard genome sequencing and annotation.</title>
        <authorList>
            <consortium name="The Broad Institute Genomics Platform"/>
            <consortium name="The Broad Institute Genome Sequencing Center for Infectious Disease"/>
            <person name="Wu L."/>
            <person name="Ma J."/>
        </authorList>
    </citation>
    <scope>NUCLEOTIDE SEQUENCE [LARGE SCALE GENOMIC DNA]</scope>
    <source>
        <strain evidence="2">CGMCC 1.12702</strain>
    </source>
</reference>
<dbReference type="Proteomes" id="UP001597400">
    <property type="component" value="Unassembled WGS sequence"/>
</dbReference>
<proteinExistence type="predicted"/>
<evidence type="ECO:0000313" key="2">
    <source>
        <dbReference type="Proteomes" id="UP001597400"/>
    </source>
</evidence>
<protein>
    <submittedName>
        <fullName evidence="1">Uncharacterized protein</fullName>
    </submittedName>
</protein>
<sequence>MMMAPLRGPEPGRLLAAALLARLPAGTQLLEQDCTPWASATFVGTRHRLLFSCPDRPAADAFAATVAEDDFALRGHLLAGITADADADTLLVEALTLVEA</sequence>
<name>A0ABW4TY42_9SPHN</name>
<comment type="caution">
    <text evidence="1">The sequence shown here is derived from an EMBL/GenBank/DDBJ whole genome shotgun (WGS) entry which is preliminary data.</text>
</comment>
<keyword evidence="2" id="KW-1185">Reference proteome</keyword>